<accession>A0AAD7ZTG3</accession>
<proteinExistence type="predicted"/>
<evidence type="ECO:0000313" key="2">
    <source>
        <dbReference type="Proteomes" id="UP001233999"/>
    </source>
</evidence>
<dbReference type="Proteomes" id="UP001233999">
    <property type="component" value="Unassembled WGS sequence"/>
</dbReference>
<name>A0AAD7ZTG3_DIPPU</name>
<comment type="caution">
    <text evidence="1">The sequence shown here is derived from an EMBL/GenBank/DDBJ whole genome shotgun (WGS) entry which is preliminary data.</text>
</comment>
<organism evidence="1 2">
    <name type="scientific">Diploptera punctata</name>
    <name type="common">Pacific beetle cockroach</name>
    <dbReference type="NCBI Taxonomy" id="6984"/>
    <lineage>
        <taxon>Eukaryota</taxon>
        <taxon>Metazoa</taxon>
        <taxon>Ecdysozoa</taxon>
        <taxon>Arthropoda</taxon>
        <taxon>Hexapoda</taxon>
        <taxon>Insecta</taxon>
        <taxon>Pterygota</taxon>
        <taxon>Neoptera</taxon>
        <taxon>Polyneoptera</taxon>
        <taxon>Dictyoptera</taxon>
        <taxon>Blattodea</taxon>
        <taxon>Blaberoidea</taxon>
        <taxon>Blaberidae</taxon>
        <taxon>Diplopterinae</taxon>
        <taxon>Diploptera</taxon>
    </lineage>
</organism>
<dbReference type="AlphaFoldDB" id="A0AAD7ZTG3"/>
<protein>
    <submittedName>
        <fullName evidence="1">Uncharacterized protein</fullName>
    </submittedName>
</protein>
<feature type="non-terminal residue" evidence="1">
    <location>
        <position position="1"/>
    </location>
</feature>
<reference evidence="1" key="1">
    <citation type="journal article" date="2023" name="IScience">
        <title>Live-bearing cockroach genome reveals convergent evolutionary mechanisms linked to viviparity in insects and beyond.</title>
        <authorList>
            <person name="Fouks B."/>
            <person name="Harrison M.C."/>
            <person name="Mikhailova A.A."/>
            <person name="Marchal E."/>
            <person name="English S."/>
            <person name="Carruthers M."/>
            <person name="Jennings E.C."/>
            <person name="Chiamaka E.L."/>
            <person name="Frigard R.A."/>
            <person name="Pippel M."/>
            <person name="Attardo G.M."/>
            <person name="Benoit J.B."/>
            <person name="Bornberg-Bauer E."/>
            <person name="Tobe S.S."/>
        </authorList>
    </citation>
    <scope>NUCLEOTIDE SEQUENCE</scope>
    <source>
        <strain evidence="1">Stay&amp;Tobe</strain>
    </source>
</reference>
<reference evidence="1" key="2">
    <citation type="submission" date="2023-05" db="EMBL/GenBank/DDBJ databases">
        <authorList>
            <person name="Fouks B."/>
        </authorList>
    </citation>
    <scope>NUCLEOTIDE SEQUENCE</scope>
    <source>
        <strain evidence="1">Stay&amp;Tobe</strain>
        <tissue evidence="1">Testes</tissue>
    </source>
</reference>
<dbReference type="EMBL" id="JASPKZ010007200">
    <property type="protein sequence ID" value="KAJ9586141.1"/>
    <property type="molecule type" value="Genomic_DNA"/>
</dbReference>
<evidence type="ECO:0000313" key="1">
    <source>
        <dbReference type="EMBL" id="KAJ9586141.1"/>
    </source>
</evidence>
<sequence length="94" mass="10962">TLVIMDCQFDIKKVVIGPKDLHTELKDENVEQRRSIDLKCETFSTFDTVSSQDAELENLQMKIKIDYDQLRSVYIRSETHSATDLLSFEDTIFE</sequence>
<keyword evidence="2" id="KW-1185">Reference proteome</keyword>
<feature type="non-terminal residue" evidence="1">
    <location>
        <position position="94"/>
    </location>
</feature>
<gene>
    <name evidence="1" type="ORF">L9F63_020213</name>
</gene>